<reference evidence="1 2" key="1">
    <citation type="submission" date="2013-08" db="EMBL/GenBank/DDBJ databases">
        <authorList>
            <person name="Huang J."/>
            <person name="Wang G."/>
        </authorList>
    </citation>
    <scope>NUCLEOTIDE SEQUENCE [LARGE SCALE GENOMIC DNA]</scope>
    <source>
        <strain evidence="1 2">JSM 076056</strain>
    </source>
</reference>
<name>A0A0A5I6D1_9BACI</name>
<keyword evidence="2" id="KW-1185">Reference proteome</keyword>
<dbReference type="Proteomes" id="UP000030528">
    <property type="component" value="Unassembled WGS sequence"/>
</dbReference>
<evidence type="ECO:0000313" key="2">
    <source>
        <dbReference type="Proteomes" id="UP000030528"/>
    </source>
</evidence>
<sequence length="61" mass="6684">MRACPNVKRVHRPRSSSAYSQVTAIADLDVQDQGLPSTVPMLVAKHTMNVIESMEGLAYVI</sequence>
<dbReference type="EMBL" id="AVPE01000010">
    <property type="protein sequence ID" value="KGX91387.1"/>
    <property type="molecule type" value="Genomic_DNA"/>
</dbReference>
<accession>A0A0A5I6D1</accession>
<organism evidence="1 2">
    <name type="scientific">Pontibacillus halophilus JSM 076056 = DSM 19796</name>
    <dbReference type="NCBI Taxonomy" id="1385510"/>
    <lineage>
        <taxon>Bacteria</taxon>
        <taxon>Bacillati</taxon>
        <taxon>Bacillota</taxon>
        <taxon>Bacilli</taxon>
        <taxon>Bacillales</taxon>
        <taxon>Bacillaceae</taxon>
        <taxon>Pontibacillus</taxon>
    </lineage>
</organism>
<proteinExistence type="predicted"/>
<gene>
    <name evidence="1" type="ORF">N781_04160</name>
</gene>
<dbReference type="AlphaFoldDB" id="A0A0A5I6D1"/>
<protein>
    <submittedName>
        <fullName evidence="1">Uncharacterized protein</fullName>
    </submittedName>
</protein>
<evidence type="ECO:0000313" key="1">
    <source>
        <dbReference type="EMBL" id="KGX91387.1"/>
    </source>
</evidence>
<comment type="caution">
    <text evidence="1">The sequence shown here is derived from an EMBL/GenBank/DDBJ whole genome shotgun (WGS) entry which is preliminary data.</text>
</comment>